<evidence type="ECO:0000259" key="1">
    <source>
        <dbReference type="Pfam" id="PF15919"/>
    </source>
</evidence>
<dbReference type="Pfam" id="PF15919">
    <property type="entry name" value="HicB_lk_antitox"/>
    <property type="match status" value="1"/>
</dbReference>
<dbReference type="EMBL" id="BK032498">
    <property type="protein sequence ID" value="DAF43011.1"/>
    <property type="molecule type" value="Genomic_DNA"/>
</dbReference>
<dbReference type="Gene3D" id="3.30.160.250">
    <property type="match status" value="1"/>
</dbReference>
<dbReference type="InterPro" id="IPR031807">
    <property type="entry name" value="HicB-like"/>
</dbReference>
<dbReference type="SUPFAM" id="SSF143100">
    <property type="entry name" value="TTHA1013/TTHA0281-like"/>
    <property type="match status" value="1"/>
</dbReference>
<reference evidence="2" key="1">
    <citation type="journal article" date="2021" name="Proc. Natl. Acad. Sci. U.S.A.">
        <title>A Catalog of Tens of Thousands of Viruses from Human Metagenomes Reveals Hidden Associations with Chronic Diseases.</title>
        <authorList>
            <person name="Tisza M.J."/>
            <person name="Buck C.B."/>
        </authorList>
    </citation>
    <scope>NUCLEOTIDE SEQUENCE</scope>
    <source>
        <strain evidence="2">Ct0Go27</strain>
    </source>
</reference>
<proteinExistence type="predicted"/>
<sequence length="126" mass="14297">MQKVFYPCEISQDDEGYQVQFTDFPEGFTDGDSLEEAITNARDLLGALLFSYLKHGKDLPSATVPEDSSKNVYFIEAWPDLIRDKVSNQAVKKTLTIPKWLNDIAEERNVNFSAVLQRGIKEYCGL</sequence>
<accession>A0A8S5RWX6</accession>
<organism evidence="2">
    <name type="scientific">Siphoviridae sp. ct0Go27</name>
    <dbReference type="NCBI Taxonomy" id="2827761"/>
    <lineage>
        <taxon>Viruses</taxon>
        <taxon>Duplodnaviria</taxon>
        <taxon>Heunggongvirae</taxon>
        <taxon>Uroviricota</taxon>
        <taxon>Caudoviricetes</taxon>
    </lineage>
</organism>
<name>A0A8S5RWX6_9CAUD</name>
<feature type="domain" description="HicB-like antitoxin of toxin-antitoxin system" evidence="1">
    <location>
        <begin position="6"/>
        <end position="101"/>
    </location>
</feature>
<dbReference type="InterPro" id="IPR035069">
    <property type="entry name" value="TTHA1013/TTHA0281-like"/>
</dbReference>
<evidence type="ECO:0000313" key="2">
    <source>
        <dbReference type="EMBL" id="DAF43011.1"/>
    </source>
</evidence>
<protein>
    <submittedName>
        <fullName evidence="2">HIcB-like antitoxin</fullName>
    </submittedName>
</protein>